<feature type="active site" description="Proton acceptor" evidence="9">
    <location>
        <position position="180"/>
    </location>
</feature>
<organism evidence="14 15">
    <name type="scientific">Halocaridina rubra</name>
    <name type="common">Hawaiian red shrimp</name>
    <dbReference type="NCBI Taxonomy" id="373956"/>
    <lineage>
        <taxon>Eukaryota</taxon>
        <taxon>Metazoa</taxon>
        <taxon>Ecdysozoa</taxon>
        <taxon>Arthropoda</taxon>
        <taxon>Crustacea</taxon>
        <taxon>Multicrustacea</taxon>
        <taxon>Malacostraca</taxon>
        <taxon>Eumalacostraca</taxon>
        <taxon>Eucarida</taxon>
        <taxon>Decapoda</taxon>
        <taxon>Pleocyemata</taxon>
        <taxon>Caridea</taxon>
        <taxon>Atyoidea</taxon>
        <taxon>Atyidae</taxon>
        <taxon>Halocaridina</taxon>
    </lineage>
</organism>
<dbReference type="InterPro" id="IPR045357">
    <property type="entry name" value="Aminopeptidase_N-like_N"/>
</dbReference>
<feature type="domain" description="Aminopeptidase N-like N-terminal" evidence="13">
    <location>
        <begin position="1"/>
        <end position="72"/>
    </location>
</feature>
<evidence type="ECO:0000259" key="12">
    <source>
        <dbReference type="Pfam" id="PF01433"/>
    </source>
</evidence>
<dbReference type="PRINTS" id="PR00756">
    <property type="entry name" value="ALADIPTASE"/>
</dbReference>
<dbReference type="SUPFAM" id="SSF55486">
    <property type="entry name" value="Metalloproteases ('zincins'), catalytic domain"/>
    <property type="match status" value="1"/>
</dbReference>
<dbReference type="CDD" id="cd09601">
    <property type="entry name" value="M1_APN-Q_like"/>
    <property type="match status" value="1"/>
</dbReference>
<evidence type="ECO:0000256" key="11">
    <source>
        <dbReference type="PIRSR" id="PIRSR634016-4"/>
    </source>
</evidence>
<dbReference type="EMBL" id="JAXCGZ010013468">
    <property type="protein sequence ID" value="KAK7072474.1"/>
    <property type="molecule type" value="Genomic_DNA"/>
</dbReference>
<dbReference type="Gene3D" id="1.10.390.10">
    <property type="entry name" value="Neutral Protease Domain 2"/>
    <property type="match status" value="1"/>
</dbReference>
<evidence type="ECO:0008006" key="16">
    <source>
        <dbReference type="Google" id="ProtNLM"/>
    </source>
</evidence>
<dbReference type="Proteomes" id="UP001381693">
    <property type="component" value="Unassembled WGS sequence"/>
</dbReference>
<gene>
    <name evidence="14" type="ORF">SK128_018345</name>
</gene>
<feature type="binding site" evidence="10">
    <location>
        <position position="179"/>
    </location>
    <ligand>
        <name>Zn(2+)</name>
        <dbReference type="ChEBI" id="CHEBI:29105"/>
        <note>catalytic</note>
    </ligand>
</feature>
<dbReference type="GO" id="GO:0005886">
    <property type="term" value="C:plasma membrane"/>
    <property type="evidence" value="ECO:0007669"/>
    <property type="project" value="UniProtKB-SubCell"/>
</dbReference>
<dbReference type="InterPro" id="IPR042097">
    <property type="entry name" value="Aminopeptidase_N-like_N_sf"/>
</dbReference>
<dbReference type="GO" id="GO:0070006">
    <property type="term" value="F:metalloaminopeptidase activity"/>
    <property type="evidence" value="ECO:0007669"/>
    <property type="project" value="TreeGrafter"/>
</dbReference>
<dbReference type="PANTHER" id="PTHR11533">
    <property type="entry name" value="PROTEASE M1 ZINC METALLOPROTEASE"/>
    <property type="match status" value="1"/>
</dbReference>
<accession>A0AAN9A334</accession>
<evidence type="ECO:0000256" key="1">
    <source>
        <dbReference type="ARBA" id="ARBA00004609"/>
    </source>
</evidence>
<comment type="subcellular location">
    <subcellularLocation>
        <location evidence="1">Cell membrane</location>
        <topology evidence="1">Lipid-anchor</topology>
        <topology evidence="1">GPI-anchor</topology>
    </subcellularLocation>
</comment>
<evidence type="ECO:0000313" key="15">
    <source>
        <dbReference type="Proteomes" id="UP001381693"/>
    </source>
</evidence>
<protein>
    <recommendedName>
        <fullName evidence="16">Aminopeptidase N</fullName>
    </recommendedName>
</protein>
<evidence type="ECO:0000256" key="5">
    <source>
        <dbReference type="ARBA" id="ARBA00022723"/>
    </source>
</evidence>
<dbReference type="GO" id="GO:0006508">
    <property type="term" value="P:proteolysis"/>
    <property type="evidence" value="ECO:0007669"/>
    <property type="project" value="UniProtKB-KW"/>
</dbReference>
<feature type="binding site" evidence="10">
    <location>
        <position position="183"/>
    </location>
    <ligand>
        <name>Zn(2+)</name>
        <dbReference type="ChEBI" id="CHEBI:29105"/>
        <note>catalytic</note>
    </ligand>
</feature>
<feature type="non-terminal residue" evidence="14">
    <location>
        <position position="294"/>
    </location>
</feature>
<dbReference type="InterPro" id="IPR050344">
    <property type="entry name" value="Peptidase_M1_aminopeptidases"/>
</dbReference>
<sequence length="294" mass="33355">MAVTQFEATDARRAFPCFDEPAMKATFEVFLARENNMSSISNMPLADTSPVEGQPGWSWDHFETSVPMSTYLVAFVVSDFEYLNSTQNDHVLFRVWARSSAINQTDYAVEKGPQALTYYEGYFGVLFPLPKQDMIAILDFSAGAMENWGLITYRETAILFDPIVGSASNKQRVMLVIAHELAHQWFGNLVTMKWWTDLWLNEGFANFMQNNGIDYCEPTWKIMEQLVVDDVQYVFSLDALESSHPISVPVNNPEEIGQIFDSISYSKGSAIIRMMNNFLVEATFIKGINAYLTT</sequence>
<evidence type="ECO:0000256" key="9">
    <source>
        <dbReference type="PIRSR" id="PIRSR634016-1"/>
    </source>
</evidence>
<evidence type="ECO:0000256" key="3">
    <source>
        <dbReference type="ARBA" id="ARBA00022438"/>
    </source>
</evidence>
<evidence type="ECO:0000256" key="7">
    <source>
        <dbReference type="ARBA" id="ARBA00022833"/>
    </source>
</evidence>
<dbReference type="GO" id="GO:0005615">
    <property type="term" value="C:extracellular space"/>
    <property type="evidence" value="ECO:0007669"/>
    <property type="project" value="TreeGrafter"/>
</dbReference>
<feature type="domain" description="Peptidase M1 membrane alanine aminopeptidase" evidence="12">
    <location>
        <begin position="107"/>
        <end position="293"/>
    </location>
</feature>
<dbReference type="InterPro" id="IPR027268">
    <property type="entry name" value="Peptidase_M4/M1_CTD_sf"/>
</dbReference>
<dbReference type="Gene3D" id="2.60.40.1730">
    <property type="entry name" value="tricorn interacting facor f3 domain"/>
    <property type="match status" value="1"/>
</dbReference>
<dbReference type="GO" id="GO:0005737">
    <property type="term" value="C:cytoplasm"/>
    <property type="evidence" value="ECO:0007669"/>
    <property type="project" value="TreeGrafter"/>
</dbReference>
<feature type="site" description="Transition state stabilizer" evidence="11">
    <location>
        <position position="265"/>
    </location>
</feature>
<evidence type="ECO:0000256" key="8">
    <source>
        <dbReference type="ARBA" id="ARBA00023049"/>
    </source>
</evidence>
<keyword evidence="5 10" id="KW-0479">Metal-binding</keyword>
<evidence type="ECO:0000259" key="13">
    <source>
        <dbReference type="Pfam" id="PF17900"/>
    </source>
</evidence>
<evidence type="ECO:0000256" key="2">
    <source>
        <dbReference type="ARBA" id="ARBA00010136"/>
    </source>
</evidence>
<evidence type="ECO:0000256" key="6">
    <source>
        <dbReference type="ARBA" id="ARBA00022801"/>
    </source>
</evidence>
<dbReference type="InterPro" id="IPR014782">
    <property type="entry name" value="Peptidase_M1_dom"/>
</dbReference>
<dbReference type="InterPro" id="IPR034016">
    <property type="entry name" value="M1_APN-typ"/>
</dbReference>
<comment type="cofactor">
    <cofactor evidence="10">
        <name>Zn(2+)</name>
        <dbReference type="ChEBI" id="CHEBI:29105"/>
    </cofactor>
    <text evidence="10">Binds 1 zinc ion per subunit.</text>
</comment>
<reference evidence="14 15" key="1">
    <citation type="submission" date="2023-11" db="EMBL/GenBank/DDBJ databases">
        <title>Halocaridina rubra genome assembly.</title>
        <authorList>
            <person name="Smith C."/>
        </authorList>
    </citation>
    <scope>NUCLEOTIDE SEQUENCE [LARGE SCALE GENOMIC DNA]</scope>
    <source>
        <strain evidence="14">EP-1</strain>
        <tissue evidence="14">Whole</tissue>
    </source>
</reference>
<keyword evidence="3" id="KW-0031">Aminopeptidase</keyword>
<dbReference type="FunFam" id="1.10.390.10:FF:000001">
    <property type="entry name" value="Aminopeptidase"/>
    <property type="match status" value="1"/>
</dbReference>
<evidence type="ECO:0000313" key="14">
    <source>
        <dbReference type="EMBL" id="KAK7072474.1"/>
    </source>
</evidence>
<keyword evidence="8" id="KW-0482">Metalloprotease</keyword>
<dbReference type="InterPro" id="IPR001930">
    <property type="entry name" value="Peptidase_M1"/>
</dbReference>
<dbReference type="Pfam" id="PF17900">
    <property type="entry name" value="Peptidase_M1_N"/>
    <property type="match status" value="1"/>
</dbReference>
<keyword evidence="15" id="KW-1185">Reference proteome</keyword>
<dbReference type="PANTHER" id="PTHR11533:SF294">
    <property type="entry name" value="THYROTROPIN-RELEASING HORMONE-DEGRADING ECTOENZYME"/>
    <property type="match status" value="1"/>
</dbReference>
<evidence type="ECO:0000256" key="4">
    <source>
        <dbReference type="ARBA" id="ARBA00022670"/>
    </source>
</evidence>
<keyword evidence="4" id="KW-0645">Protease</keyword>
<comment type="similarity">
    <text evidence="2">Belongs to the peptidase M1 family.</text>
</comment>
<dbReference type="SUPFAM" id="SSF63737">
    <property type="entry name" value="Leukotriene A4 hydrolase N-terminal domain"/>
    <property type="match status" value="1"/>
</dbReference>
<feature type="binding site" evidence="10">
    <location>
        <position position="202"/>
    </location>
    <ligand>
        <name>Zn(2+)</name>
        <dbReference type="ChEBI" id="CHEBI:29105"/>
        <note>catalytic</note>
    </ligand>
</feature>
<dbReference type="GO" id="GO:0008270">
    <property type="term" value="F:zinc ion binding"/>
    <property type="evidence" value="ECO:0007669"/>
    <property type="project" value="InterPro"/>
</dbReference>
<name>A0AAN9A334_HALRR</name>
<dbReference type="GO" id="GO:0042277">
    <property type="term" value="F:peptide binding"/>
    <property type="evidence" value="ECO:0007669"/>
    <property type="project" value="TreeGrafter"/>
</dbReference>
<comment type="caution">
    <text evidence="14">The sequence shown here is derived from an EMBL/GenBank/DDBJ whole genome shotgun (WGS) entry which is preliminary data.</text>
</comment>
<keyword evidence="6" id="KW-0378">Hydrolase</keyword>
<dbReference type="AlphaFoldDB" id="A0AAN9A334"/>
<evidence type="ECO:0000256" key="10">
    <source>
        <dbReference type="PIRSR" id="PIRSR634016-3"/>
    </source>
</evidence>
<proteinExistence type="inferred from homology"/>
<keyword evidence="7 10" id="KW-0862">Zinc</keyword>
<dbReference type="Pfam" id="PF01433">
    <property type="entry name" value="Peptidase_M1"/>
    <property type="match status" value="1"/>
</dbReference>
<dbReference type="GO" id="GO:0043171">
    <property type="term" value="P:peptide catabolic process"/>
    <property type="evidence" value="ECO:0007669"/>
    <property type="project" value="TreeGrafter"/>
</dbReference>